<reference evidence="1" key="2">
    <citation type="journal article" date="2015" name="Fish Shellfish Immunol.">
        <title>Early steps in the European eel (Anguilla anguilla)-Vibrio vulnificus interaction in the gills: Role of the RtxA13 toxin.</title>
        <authorList>
            <person name="Callol A."/>
            <person name="Pajuelo D."/>
            <person name="Ebbesson L."/>
            <person name="Teles M."/>
            <person name="MacKenzie S."/>
            <person name="Amaro C."/>
        </authorList>
    </citation>
    <scope>NUCLEOTIDE SEQUENCE</scope>
</reference>
<proteinExistence type="predicted"/>
<sequence length="33" mass="4035">MLCKYLGHSSQKKWYCTSFLNLHHQYKPIFSNM</sequence>
<reference evidence="1" key="1">
    <citation type="submission" date="2014-11" db="EMBL/GenBank/DDBJ databases">
        <authorList>
            <person name="Amaro Gonzalez C."/>
        </authorList>
    </citation>
    <scope>NUCLEOTIDE SEQUENCE</scope>
</reference>
<accession>A0A0E9PZ34</accession>
<dbReference type="EMBL" id="GBXM01099424">
    <property type="protein sequence ID" value="JAH09153.1"/>
    <property type="molecule type" value="Transcribed_RNA"/>
</dbReference>
<evidence type="ECO:0000313" key="1">
    <source>
        <dbReference type="EMBL" id="JAH09153.1"/>
    </source>
</evidence>
<name>A0A0E9PZ34_ANGAN</name>
<dbReference type="AlphaFoldDB" id="A0A0E9PZ34"/>
<protein>
    <submittedName>
        <fullName evidence="1">Uncharacterized protein</fullName>
    </submittedName>
</protein>
<organism evidence="1">
    <name type="scientific">Anguilla anguilla</name>
    <name type="common">European freshwater eel</name>
    <name type="synonym">Muraena anguilla</name>
    <dbReference type="NCBI Taxonomy" id="7936"/>
    <lineage>
        <taxon>Eukaryota</taxon>
        <taxon>Metazoa</taxon>
        <taxon>Chordata</taxon>
        <taxon>Craniata</taxon>
        <taxon>Vertebrata</taxon>
        <taxon>Euteleostomi</taxon>
        <taxon>Actinopterygii</taxon>
        <taxon>Neopterygii</taxon>
        <taxon>Teleostei</taxon>
        <taxon>Anguilliformes</taxon>
        <taxon>Anguillidae</taxon>
        <taxon>Anguilla</taxon>
    </lineage>
</organism>